<organism evidence="2 3">
    <name type="scientific">Lutispora saccharofermentans</name>
    <dbReference type="NCBI Taxonomy" id="3024236"/>
    <lineage>
        <taxon>Bacteria</taxon>
        <taxon>Bacillati</taxon>
        <taxon>Bacillota</taxon>
        <taxon>Clostridia</taxon>
        <taxon>Lutisporales</taxon>
        <taxon>Lutisporaceae</taxon>
        <taxon>Lutispora</taxon>
    </lineage>
</organism>
<protein>
    <submittedName>
        <fullName evidence="2">Glycosyltransferase family 2 protein</fullName>
    </submittedName>
</protein>
<dbReference type="EMBL" id="JAJEKE010000003">
    <property type="protein sequence ID" value="MCQ1528962.1"/>
    <property type="molecule type" value="Genomic_DNA"/>
</dbReference>
<accession>A0ABT1NCH1</accession>
<dbReference type="PANTHER" id="PTHR48090:SF7">
    <property type="entry name" value="RFBJ PROTEIN"/>
    <property type="match status" value="1"/>
</dbReference>
<dbReference type="Gene3D" id="3.90.550.10">
    <property type="entry name" value="Spore Coat Polysaccharide Biosynthesis Protein SpsA, Chain A"/>
    <property type="match status" value="1"/>
</dbReference>
<reference evidence="2 3" key="1">
    <citation type="submission" date="2021-10" db="EMBL/GenBank/DDBJ databases">
        <title>Lutispora strain m25 sp. nov., a thermophilic, non-spore-forming bacterium isolated from a lab-scale methanogenic bioreactor digesting anaerobic sludge.</title>
        <authorList>
            <person name="El Houari A."/>
            <person name="Mcdonald J."/>
        </authorList>
    </citation>
    <scope>NUCLEOTIDE SEQUENCE [LARGE SCALE GENOMIC DNA]</scope>
    <source>
        <strain evidence="3">m25</strain>
    </source>
</reference>
<dbReference type="RefSeq" id="WP_255226485.1">
    <property type="nucleotide sequence ID" value="NZ_JAJEKE010000003.1"/>
</dbReference>
<dbReference type="InterPro" id="IPR050256">
    <property type="entry name" value="Glycosyltransferase_2"/>
</dbReference>
<dbReference type="Pfam" id="PF00535">
    <property type="entry name" value="Glycos_transf_2"/>
    <property type="match status" value="1"/>
</dbReference>
<sequence>MDSNIVIGLPAYNEEGALPKLFEKLLFLKDIYGERFRILVVNDGSSDNTENILKEYKKSCGFIDYINHDVNQGLGRAMYTLFCHVSQNYGQGDILITLDADNTHNPNIIPKMIDKLVKEKLDVVIASRFVEGGKEVGLTIERKIYSRGAAAFLKIFFPIDNVHDYSCGFRAYDIGYLDKAIKAYGGKLVTSKGFECMAEILARFSKIGVRAGEYPLVLEYNLKEGRSKMKVLRTIKGYFSLVHRVKKPTGKRGECYE</sequence>
<dbReference type="Proteomes" id="UP001651880">
    <property type="component" value="Unassembled WGS sequence"/>
</dbReference>
<dbReference type="InterPro" id="IPR001173">
    <property type="entry name" value="Glyco_trans_2-like"/>
</dbReference>
<dbReference type="PANTHER" id="PTHR48090">
    <property type="entry name" value="UNDECAPRENYL-PHOSPHATE 4-DEOXY-4-FORMAMIDO-L-ARABINOSE TRANSFERASE-RELATED"/>
    <property type="match status" value="1"/>
</dbReference>
<dbReference type="SUPFAM" id="SSF53448">
    <property type="entry name" value="Nucleotide-diphospho-sugar transferases"/>
    <property type="match status" value="1"/>
</dbReference>
<name>A0ABT1NCH1_9FIRM</name>
<proteinExistence type="predicted"/>
<evidence type="ECO:0000313" key="2">
    <source>
        <dbReference type="EMBL" id="MCQ1528962.1"/>
    </source>
</evidence>
<evidence type="ECO:0000259" key="1">
    <source>
        <dbReference type="Pfam" id="PF00535"/>
    </source>
</evidence>
<feature type="domain" description="Glycosyltransferase 2-like" evidence="1">
    <location>
        <begin position="7"/>
        <end position="177"/>
    </location>
</feature>
<dbReference type="InterPro" id="IPR029044">
    <property type="entry name" value="Nucleotide-diphossugar_trans"/>
</dbReference>
<evidence type="ECO:0000313" key="3">
    <source>
        <dbReference type="Proteomes" id="UP001651880"/>
    </source>
</evidence>
<gene>
    <name evidence="2" type="ORF">LJD61_05295</name>
</gene>
<keyword evidence="3" id="KW-1185">Reference proteome</keyword>
<comment type="caution">
    <text evidence="2">The sequence shown here is derived from an EMBL/GenBank/DDBJ whole genome shotgun (WGS) entry which is preliminary data.</text>
</comment>
<dbReference type="CDD" id="cd04179">
    <property type="entry name" value="DPM_DPG-synthase_like"/>
    <property type="match status" value="1"/>
</dbReference>